<gene>
    <name evidence="2" type="primary">VvCHDh000140_1</name>
    <name evidence="2" type="ORF">CK203_101739</name>
</gene>
<dbReference type="PANTHER" id="PTHR31659:SF9">
    <property type="entry name" value="PROTEIN: UPF0503-LIKE PROTEIN, PUTATIVE (DUF740)-RELATED"/>
    <property type="match status" value="1"/>
</dbReference>
<reference evidence="2 3" key="1">
    <citation type="journal article" date="2018" name="PLoS Genet.">
        <title>Population sequencing reveals clonal diversity and ancestral inbreeding in the grapevine cultivar Chardonnay.</title>
        <authorList>
            <person name="Roach M.J."/>
            <person name="Johnson D.L."/>
            <person name="Bohlmann J."/>
            <person name="van Vuuren H.J."/>
            <person name="Jones S.J."/>
            <person name="Pretorius I.S."/>
            <person name="Schmidt S.A."/>
            <person name="Borneman A.R."/>
        </authorList>
    </citation>
    <scope>NUCLEOTIDE SEQUENCE [LARGE SCALE GENOMIC DNA]</scope>
    <source>
        <strain evidence="3">cv. Chardonnay</strain>
        <tissue evidence="2">Leaf</tissue>
    </source>
</reference>
<feature type="region of interest" description="Disordered" evidence="1">
    <location>
        <begin position="423"/>
        <end position="464"/>
    </location>
</feature>
<proteinExistence type="predicted"/>
<evidence type="ECO:0000313" key="2">
    <source>
        <dbReference type="EMBL" id="RVW56374.1"/>
    </source>
</evidence>
<protein>
    <submittedName>
        <fullName evidence="2">UPF0503 protein, chloroplastic</fullName>
    </submittedName>
</protein>
<dbReference type="InterPro" id="IPR008004">
    <property type="entry name" value="OCTOPUS-like"/>
</dbReference>
<dbReference type="EMBL" id="QGNW01001078">
    <property type="protein sequence ID" value="RVW56374.1"/>
    <property type="molecule type" value="Genomic_DNA"/>
</dbReference>
<accession>A0A438F8X4</accession>
<evidence type="ECO:0000256" key="1">
    <source>
        <dbReference type="SAM" id="MobiDB-lite"/>
    </source>
</evidence>
<dbReference type="Proteomes" id="UP000288805">
    <property type="component" value="Unassembled WGS sequence"/>
</dbReference>
<feature type="region of interest" description="Disordered" evidence="1">
    <location>
        <begin position="262"/>
        <end position="310"/>
    </location>
</feature>
<organism evidence="2 3">
    <name type="scientific">Vitis vinifera</name>
    <name type="common">Grape</name>
    <dbReference type="NCBI Taxonomy" id="29760"/>
    <lineage>
        <taxon>Eukaryota</taxon>
        <taxon>Viridiplantae</taxon>
        <taxon>Streptophyta</taxon>
        <taxon>Embryophyta</taxon>
        <taxon>Tracheophyta</taxon>
        <taxon>Spermatophyta</taxon>
        <taxon>Magnoliopsida</taxon>
        <taxon>eudicotyledons</taxon>
        <taxon>Gunneridae</taxon>
        <taxon>Pentapetalae</taxon>
        <taxon>rosids</taxon>
        <taxon>Vitales</taxon>
        <taxon>Vitaceae</taxon>
        <taxon>Viteae</taxon>
        <taxon>Vitis</taxon>
    </lineage>
</organism>
<name>A0A438F8X4_VITVI</name>
<dbReference type="Pfam" id="PF05340">
    <property type="entry name" value="DUF740"/>
    <property type="match status" value="2"/>
</dbReference>
<dbReference type="AlphaFoldDB" id="A0A438F8X4"/>
<comment type="caution">
    <text evidence="2">The sequence shown here is derived from an EMBL/GenBank/DDBJ whole genome shotgun (WGS) entry which is preliminary data.</text>
</comment>
<feature type="compositionally biased region" description="Low complexity" evidence="1">
    <location>
        <begin position="433"/>
        <end position="442"/>
    </location>
</feature>
<sequence length="523" mass="58039">MTPGAFRCSVSLTGLPVRWSSAAASLFPLENARFCPARPSSAENPADVGVRSTLCDLFTLDDERNGSNREKFQVESRNLGFQRITAPVLESREEEENEEEIRGFEEVLASDVNVIDKGIEEFEDNEEFLAGGFGFQQKLRKWRQKQKMKKPSGSGHSLEAMEVEKPIGKQIRETQSEIADYGLGRRSCDTDPRFSMDAGRISVDAPRYSFDEARASWDGYLMGRMAPRLPPMVSVVEDVNMEACRSGNRGMVVEEQMNSINEDEMTSGGSAQTRDCSDSSSSQSRRRSFDCSSSSRKGAGAEADEMKSVPDAKVSPATVDVFHGLRLLLTERGLRDSHLNSLKDDQSEVIESVSKNAASASVAGTCSRNGFRKSRQWCKVWNIWSSVHRRGDGKCEDKSGYFRGTVADQPVVETWERMGREVNGAANHKLTRSHSSSSSKSSFNMAGSFQGMKGGAESKGHVSKRREEFVLERNRSARYSPNNLDNGLLRFYLTPLRTSRRSKSGQSRLKNSPSIAGSVLKLY</sequence>
<dbReference type="PANTHER" id="PTHR31659">
    <property type="entry name" value="PROTEIN: UPF0503-LIKE PROTEIN, PUTATIVE (DUF740)-RELATED"/>
    <property type="match status" value="1"/>
</dbReference>
<evidence type="ECO:0000313" key="3">
    <source>
        <dbReference type="Proteomes" id="UP000288805"/>
    </source>
</evidence>